<protein>
    <submittedName>
        <fullName evidence="2">Uncharacterized protein</fullName>
    </submittedName>
</protein>
<keyword evidence="3" id="KW-1185">Reference proteome</keyword>
<dbReference type="AlphaFoldDB" id="A0A073HX53"/>
<keyword evidence="1" id="KW-0175">Coiled coil</keyword>
<proteinExistence type="predicted"/>
<feature type="coiled-coil region" evidence="1">
    <location>
        <begin position="40"/>
        <end position="67"/>
    </location>
</feature>
<accession>A0A073HX53</accession>
<reference evidence="3" key="1">
    <citation type="journal article" date="2014" name="Cell">
        <title>The Architecture of a Scrambled Genome Reveals Massive Levels of Genomic Rearrangement during Development.</title>
        <authorList>
            <person name="Chen X."/>
            <person name="Bracht J.R."/>
            <person name="Goldman A.D."/>
            <person name="Dolzhenko E."/>
            <person name="Clay D.M."/>
            <person name="Swart E.C."/>
            <person name="Perlman D.H."/>
            <person name="Doak T.G."/>
            <person name="Stuart A."/>
            <person name="Amemiya C.T."/>
            <person name="Sebra R.P."/>
            <person name="Landweber L.F."/>
        </authorList>
    </citation>
    <scope>NUCLEOTIDE SEQUENCE [LARGE SCALE GENOMIC DNA]</scope>
    <source>
        <strain evidence="3">JRB310</strain>
    </source>
</reference>
<name>A0A073HX53_9SPIT</name>
<sequence>MSGKIEYMHFVFVRLLKLNKIDEAKQLINTDYDHMVECIKDSVAARLKELTKEYEDREQEAGRLQNIHDKTPMYQRCNELSRYIQKLEGFFSY</sequence>
<evidence type="ECO:0000313" key="3">
    <source>
        <dbReference type="Proteomes" id="UP000053232"/>
    </source>
</evidence>
<organism evidence="2 3">
    <name type="scientific">Oxytricha trifallax</name>
    <dbReference type="NCBI Taxonomy" id="1172189"/>
    <lineage>
        <taxon>Eukaryota</taxon>
        <taxon>Sar</taxon>
        <taxon>Alveolata</taxon>
        <taxon>Ciliophora</taxon>
        <taxon>Intramacronucleata</taxon>
        <taxon>Spirotrichea</taxon>
        <taxon>Stichotrichia</taxon>
        <taxon>Sporadotrichida</taxon>
        <taxon>Oxytrichidae</taxon>
        <taxon>Oxytrichinae</taxon>
        <taxon>Oxytricha</taxon>
    </lineage>
</organism>
<evidence type="ECO:0000313" key="2">
    <source>
        <dbReference type="EMBL" id="KEJ82548.1"/>
    </source>
</evidence>
<evidence type="ECO:0000256" key="1">
    <source>
        <dbReference type="SAM" id="Coils"/>
    </source>
</evidence>
<gene>
    <name evidence="2" type="ORF">OXYTRIMIC_804</name>
</gene>
<dbReference type="EMBL" id="ARYC01017288">
    <property type="protein sequence ID" value="KEJ82548.1"/>
    <property type="molecule type" value="Genomic_DNA"/>
</dbReference>
<dbReference type="Proteomes" id="UP000053232">
    <property type="component" value="Unassembled WGS sequence"/>
</dbReference>
<comment type="caution">
    <text evidence="2">The sequence shown here is derived from an EMBL/GenBank/DDBJ whole genome shotgun (WGS) entry which is preliminary data.</text>
</comment>